<feature type="domain" description="ATP-cone" evidence="4">
    <location>
        <begin position="1"/>
        <end position="82"/>
    </location>
</feature>
<evidence type="ECO:0000313" key="6">
    <source>
        <dbReference type="Proteomes" id="UP000490982"/>
    </source>
</evidence>
<dbReference type="Pfam" id="PF03477">
    <property type="entry name" value="ATP-cone"/>
    <property type="match status" value="1"/>
</dbReference>
<dbReference type="PROSITE" id="PS51161">
    <property type="entry name" value="ATP_CONE"/>
    <property type="match status" value="1"/>
</dbReference>
<evidence type="ECO:0000259" key="4">
    <source>
        <dbReference type="PROSITE" id="PS51161"/>
    </source>
</evidence>
<organism evidence="5 6">
    <name type="scientific">Streptococcus pneumoniae</name>
    <dbReference type="NCBI Taxonomy" id="1313"/>
    <lineage>
        <taxon>Bacteria</taxon>
        <taxon>Bacillati</taxon>
        <taxon>Bacillota</taxon>
        <taxon>Bacilli</taxon>
        <taxon>Lactobacillales</taxon>
        <taxon>Streptococcaceae</taxon>
        <taxon>Streptococcus</taxon>
    </lineage>
</organism>
<proteinExistence type="predicted"/>
<dbReference type="GO" id="GO:0031250">
    <property type="term" value="C:anaerobic ribonucleoside-triphosphate reductase complex"/>
    <property type="evidence" value="ECO:0007669"/>
    <property type="project" value="TreeGrafter"/>
</dbReference>
<name>A0A6G2DXV0_STREE</name>
<dbReference type="GO" id="GO:0004748">
    <property type="term" value="F:ribonucleoside-diphosphate reductase activity, thioredoxin disulfide as acceptor"/>
    <property type="evidence" value="ECO:0007669"/>
    <property type="project" value="TreeGrafter"/>
</dbReference>
<protein>
    <submittedName>
        <fullName evidence="5">Anaerobic ribonucleoside triphosphate reductase</fullName>
        <ecNumber evidence="5">1.17.4.2</ecNumber>
    </submittedName>
</protein>
<keyword evidence="1 3" id="KW-0547">Nucleotide-binding</keyword>
<dbReference type="InterPro" id="IPR005144">
    <property type="entry name" value="ATP-cone_dom"/>
</dbReference>
<dbReference type="RefSeq" id="WP_269057535.1">
    <property type="nucleotide sequence ID" value="NZ_WNHS01000852.1"/>
</dbReference>
<dbReference type="PANTHER" id="PTHR21075:SF0">
    <property type="entry name" value="ANAEROBIC RIBONUCLEOSIDE-TRIPHOSPHATE REDUCTASE"/>
    <property type="match status" value="1"/>
</dbReference>
<evidence type="ECO:0000256" key="3">
    <source>
        <dbReference type="PROSITE-ProRule" id="PRU00492"/>
    </source>
</evidence>
<feature type="non-terminal residue" evidence="5">
    <location>
        <position position="1"/>
    </location>
</feature>
<keyword evidence="2 3" id="KW-0067">ATP-binding</keyword>
<sequence length="82" mass="9111">SIRKRDGRVIRFDSTKIVEAVRKAFVACGMGTSELHASEVALEVMSRLSEMGEETPDVETIQDLVEKTLMDQGHDDVAKAYI</sequence>
<comment type="caution">
    <text evidence="5">The sequence shown here is derived from an EMBL/GenBank/DDBJ whole genome shotgun (WGS) entry which is preliminary data.</text>
</comment>
<gene>
    <name evidence="5" type="ORF">GM537_14070</name>
</gene>
<dbReference type="EMBL" id="WNHS01000852">
    <property type="protein sequence ID" value="MTW25898.1"/>
    <property type="molecule type" value="Genomic_DNA"/>
</dbReference>
<dbReference type="PANTHER" id="PTHR21075">
    <property type="entry name" value="ANAEROBIC RIBONUCLEOSIDE-TRIPHOSPHATE REDUCTASE"/>
    <property type="match status" value="1"/>
</dbReference>
<accession>A0A6G2DXV0</accession>
<feature type="non-terminal residue" evidence="5">
    <location>
        <position position="82"/>
    </location>
</feature>
<dbReference type="GO" id="GO:0005524">
    <property type="term" value="F:ATP binding"/>
    <property type="evidence" value="ECO:0007669"/>
    <property type="project" value="UniProtKB-UniRule"/>
</dbReference>
<evidence type="ECO:0000256" key="2">
    <source>
        <dbReference type="ARBA" id="ARBA00022840"/>
    </source>
</evidence>
<dbReference type="EC" id="1.17.4.2" evidence="5"/>
<reference evidence="5 6" key="1">
    <citation type="submission" date="2019-11" db="EMBL/GenBank/DDBJ databases">
        <title>Growth characteristics of pneumococcus vary with the chemical composition of the capsule and with environmental conditions.</title>
        <authorList>
            <person name="Tothpal A."/>
            <person name="Desobry K."/>
            <person name="Joshi S."/>
            <person name="Wyllie A.L."/>
            <person name="Weinberger D.M."/>
        </authorList>
    </citation>
    <scope>NUCLEOTIDE SEQUENCE [LARGE SCALE GENOMIC DNA]</scope>
    <source>
        <strain evidence="6">pnumococcus23A</strain>
    </source>
</reference>
<dbReference type="GO" id="GO:0009265">
    <property type="term" value="P:2'-deoxyribonucleotide biosynthetic process"/>
    <property type="evidence" value="ECO:0007669"/>
    <property type="project" value="TreeGrafter"/>
</dbReference>
<evidence type="ECO:0000313" key="5">
    <source>
        <dbReference type="EMBL" id="MTW25898.1"/>
    </source>
</evidence>
<dbReference type="Proteomes" id="UP000490982">
    <property type="component" value="Unassembled WGS sequence"/>
</dbReference>
<dbReference type="GO" id="GO:0008998">
    <property type="term" value="F:ribonucleoside-triphosphate reductase (thioredoxin) activity"/>
    <property type="evidence" value="ECO:0007669"/>
    <property type="project" value="UniProtKB-EC"/>
</dbReference>
<keyword evidence="5" id="KW-0560">Oxidoreductase</keyword>
<evidence type="ECO:0000256" key="1">
    <source>
        <dbReference type="ARBA" id="ARBA00022741"/>
    </source>
</evidence>
<dbReference type="AlphaFoldDB" id="A0A6G2DXV0"/>